<evidence type="ECO:0000256" key="1">
    <source>
        <dbReference type="SAM" id="MobiDB-lite"/>
    </source>
</evidence>
<accession>A0A9P0HFV4</accession>
<feature type="region of interest" description="Disordered" evidence="1">
    <location>
        <begin position="1"/>
        <end position="39"/>
    </location>
</feature>
<dbReference type="OrthoDB" id="10065127at2759"/>
<dbReference type="AlphaFoldDB" id="A0A9P0HFV4"/>
<sequence>MLLQTTANKAGRSAVRDLEGLAHSAEPELGGKTRQSEVGKMRKERIERLFLKDVKSWRSSGGRPGASPANDPSPVSTGLDILSYKYLSICEVSRAYLRIHRERWGGADIH</sequence>
<feature type="compositionally biased region" description="Basic and acidic residues" evidence="1">
    <location>
        <begin position="14"/>
        <end position="39"/>
    </location>
</feature>
<gene>
    <name evidence="2" type="ORF">NEZAVI_LOCUS10617</name>
</gene>
<keyword evidence="3" id="KW-1185">Reference proteome</keyword>
<dbReference type="Proteomes" id="UP001152798">
    <property type="component" value="Chromosome 5"/>
</dbReference>
<evidence type="ECO:0000313" key="3">
    <source>
        <dbReference type="Proteomes" id="UP001152798"/>
    </source>
</evidence>
<proteinExistence type="predicted"/>
<dbReference type="EMBL" id="OV725081">
    <property type="protein sequence ID" value="CAH1401640.1"/>
    <property type="molecule type" value="Genomic_DNA"/>
</dbReference>
<protein>
    <submittedName>
        <fullName evidence="2">Uncharacterized protein</fullName>
    </submittedName>
</protein>
<evidence type="ECO:0000313" key="2">
    <source>
        <dbReference type="EMBL" id="CAH1401640.1"/>
    </source>
</evidence>
<organism evidence="2 3">
    <name type="scientific">Nezara viridula</name>
    <name type="common">Southern green stink bug</name>
    <name type="synonym">Cimex viridulus</name>
    <dbReference type="NCBI Taxonomy" id="85310"/>
    <lineage>
        <taxon>Eukaryota</taxon>
        <taxon>Metazoa</taxon>
        <taxon>Ecdysozoa</taxon>
        <taxon>Arthropoda</taxon>
        <taxon>Hexapoda</taxon>
        <taxon>Insecta</taxon>
        <taxon>Pterygota</taxon>
        <taxon>Neoptera</taxon>
        <taxon>Paraneoptera</taxon>
        <taxon>Hemiptera</taxon>
        <taxon>Heteroptera</taxon>
        <taxon>Panheteroptera</taxon>
        <taxon>Pentatomomorpha</taxon>
        <taxon>Pentatomoidea</taxon>
        <taxon>Pentatomidae</taxon>
        <taxon>Pentatominae</taxon>
        <taxon>Nezara</taxon>
    </lineage>
</organism>
<name>A0A9P0HFV4_NEZVI</name>
<reference evidence="2" key="1">
    <citation type="submission" date="2022-01" db="EMBL/GenBank/DDBJ databases">
        <authorList>
            <person name="King R."/>
        </authorList>
    </citation>
    <scope>NUCLEOTIDE SEQUENCE</scope>
</reference>